<dbReference type="PANTHER" id="PTHR30250">
    <property type="entry name" value="PST FAMILY PREDICTED COLANIC ACID TRANSPORTER"/>
    <property type="match status" value="1"/>
</dbReference>
<accession>A0A1G6K7F3</accession>
<name>A0A1G6K7F3_9BACT</name>
<dbReference type="OrthoDB" id="103403at2"/>
<evidence type="ECO:0000256" key="5">
    <source>
        <dbReference type="ARBA" id="ARBA00023136"/>
    </source>
</evidence>
<organism evidence="7 8">
    <name type="scientific">Desulfurella multipotens</name>
    <dbReference type="NCBI Taxonomy" id="79269"/>
    <lineage>
        <taxon>Bacteria</taxon>
        <taxon>Pseudomonadati</taxon>
        <taxon>Campylobacterota</taxon>
        <taxon>Desulfurellia</taxon>
        <taxon>Desulfurellales</taxon>
        <taxon>Desulfurellaceae</taxon>
        <taxon>Desulfurella</taxon>
    </lineage>
</organism>
<feature type="transmembrane region" description="Helical" evidence="6">
    <location>
        <begin position="333"/>
        <end position="355"/>
    </location>
</feature>
<feature type="transmembrane region" description="Helical" evidence="6">
    <location>
        <begin position="367"/>
        <end position="385"/>
    </location>
</feature>
<protein>
    <submittedName>
        <fullName evidence="7">Polysaccharide transporter, PST family</fullName>
    </submittedName>
</protein>
<keyword evidence="2" id="KW-1003">Cell membrane</keyword>
<evidence type="ECO:0000313" key="7">
    <source>
        <dbReference type="EMBL" id="SDC26525.1"/>
    </source>
</evidence>
<keyword evidence="8" id="KW-1185">Reference proteome</keyword>
<proteinExistence type="predicted"/>
<feature type="transmembrane region" description="Helical" evidence="6">
    <location>
        <begin position="148"/>
        <end position="168"/>
    </location>
</feature>
<keyword evidence="3 6" id="KW-0812">Transmembrane</keyword>
<evidence type="ECO:0000313" key="8">
    <source>
        <dbReference type="Proteomes" id="UP000199411"/>
    </source>
</evidence>
<evidence type="ECO:0000256" key="2">
    <source>
        <dbReference type="ARBA" id="ARBA00022475"/>
    </source>
</evidence>
<reference evidence="8" key="1">
    <citation type="submission" date="2016-10" db="EMBL/GenBank/DDBJ databases">
        <authorList>
            <person name="Varghese N."/>
            <person name="Submissions S."/>
        </authorList>
    </citation>
    <scope>NUCLEOTIDE SEQUENCE [LARGE SCALE GENOMIC DNA]</scope>
    <source>
        <strain evidence="8">DSM 8415</strain>
    </source>
</reference>
<evidence type="ECO:0000256" key="3">
    <source>
        <dbReference type="ARBA" id="ARBA00022692"/>
    </source>
</evidence>
<dbReference type="PANTHER" id="PTHR30250:SF11">
    <property type="entry name" value="O-ANTIGEN TRANSPORTER-RELATED"/>
    <property type="match status" value="1"/>
</dbReference>
<dbReference type="GO" id="GO:0005886">
    <property type="term" value="C:plasma membrane"/>
    <property type="evidence" value="ECO:0007669"/>
    <property type="project" value="UniProtKB-SubCell"/>
</dbReference>
<dbReference type="AlphaFoldDB" id="A0A1G6K7F3"/>
<feature type="transmembrane region" description="Helical" evidence="6">
    <location>
        <begin position="174"/>
        <end position="197"/>
    </location>
</feature>
<dbReference type="InterPro" id="IPR050833">
    <property type="entry name" value="Poly_Biosynth_Transport"/>
</dbReference>
<feature type="transmembrane region" description="Helical" evidence="6">
    <location>
        <begin position="44"/>
        <end position="65"/>
    </location>
</feature>
<keyword evidence="5 6" id="KW-0472">Membrane</keyword>
<dbReference type="InterPro" id="IPR002797">
    <property type="entry name" value="Polysacc_synth"/>
</dbReference>
<keyword evidence="4 6" id="KW-1133">Transmembrane helix</keyword>
<comment type="subcellular location">
    <subcellularLocation>
        <location evidence="1">Cell membrane</location>
        <topology evidence="1">Multi-pass membrane protein</topology>
    </subcellularLocation>
</comment>
<feature type="transmembrane region" description="Helical" evidence="6">
    <location>
        <begin position="121"/>
        <end position="141"/>
    </location>
</feature>
<gene>
    <name evidence="7" type="ORF">SAMN05660835_00575</name>
</gene>
<dbReference type="Proteomes" id="UP000199411">
    <property type="component" value="Unassembled WGS sequence"/>
</dbReference>
<evidence type="ECO:0000256" key="4">
    <source>
        <dbReference type="ARBA" id="ARBA00022989"/>
    </source>
</evidence>
<evidence type="ECO:0000256" key="6">
    <source>
        <dbReference type="SAM" id="Phobius"/>
    </source>
</evidence>
<dbReference type="Pfam" id="PF01943">
    <property type="entry name" value="Polysacc_synt"/>
    <property type="match status" value="1"/>
</dbReference>
<dbReference type="RefSeq" id="WP_092128046.1">
    <property type="nucleotide sequence ID" value="NZ_FMYU01000003.1"/>
</dbReference>
<dbReference type="EMBL" id="FMYU01000003">
    <property type="protein sequence ID" value="SDC26525.1"/>
    <property type="molecule type" value="Genomic_DNA"/>
</dbReference>
<feature type="transmembrane region" description="Helical" evidence="6">
    <location>
        <begin position="391"/>
        <end position="410"/>
    </location>
</feature>
<feature type="transmembrane region" description="Helical" evidence="6">
    <location>
        <begin position="9"/>
        <end position="32"/>
    </location>
</feature>
<sequence length="415" mass="47749">MRLSEDKKLVFKNIIFLGLMQGANYILPFITIPYLVRTIGIDKYGLVAFAQSFAAYFVIFTDYGFSLSATKLISINRNDSKKISEIFSSVLYVKLAFVIFSMIISTIIIFSFKKFYNEYEIFYFSLLVLIGQMLFPVWLFQGLEKMKYITLTNILIKLIFTLCIFVFIKQEKDYLYVPLINSLGFLIGGLIAFYIAIKQFNISLTFSFENIKHRLKEGWHLFLAIISTNIYRNANTFFLGLVSTNTAVGYYALTSKIVMSLQALMSPIGQSLYPHLSKKYHNISKKDAVKNLFSIARYYVLILFLIMLFVFVFSGFIIKIISAKPMPEAVIDMRVLSFVILFGSFNYLFGTIGLINLNFERYFTKSIVFVSIFDIIICLILGYFLKDLGASIAFSLTEFILFILVLNKILRIKNG</sequence>
<dbReference type="CDD" id="cd13128">
    <property type="entry name" value="MATE_Wzx_like"/>
    <property type="match status" value="1"/>
</dbReference>
<feature type="transmembrane region" description="Helical" evidence="6">
    <location>
        <begin position="298"/>
        <end position="321"/>
    </location>
</feature>
<feature type="transmembrane region" description="Helical" evidence="6">
    <location>
        <begin position="86"/>
        <end position="109"/>
    </location>
</feature>
<evidence type="ECO:0000256" key="1">
    <source>
        <dbReference type="ARBA" id="ARBA00004651"/>
    </source>
</evidence>